<evidence type="ECO:0000256" key="4">
    <source>
        <dbReference type="ARBA" id="ARBA00022679"/>
    </source>
</evidence>
<dbReference type="InterPro" id="IPR015422">
    <property type="entry name" value="PyrdxlP-dep_Trfase_small"/>
</dbReference>
<dbReference type="PROSITE" id="PS00105">
    <property type="entry name" value="AA_TRANSFER_CLASS_1"/>
    <property type="match status" value="1"/>
</dbReference>
<evidence type="ECO:0000259" key="7">
    <source>
        <dbReference type="Pfam" id="PF00155"/>
    </source>
</evidence>
<dbReference type="PANTHER" id="PTHR46383">
    <property type="entry name" value="ASPARTATE AMINOTRANSFERASE"/>
    <property type="match status" value="1"/>
</dbReference>
<feature type="domain" description="Aminotransferase class I/classII large" evidence="7">
    <location>
        <begin position="35"/>
        <end position="395"/>
    </location>
</feature>
<dbReference type="GO" id="GO:0006520">
    <property type="term" value="P:amino acid metabolic process"/>
    <property type="evidence" value="ECO:0007669"/>
    <property type="project" value="InterPro"/>
</dbReference>
<accession>A0A087CZL9</accession>
<dbReference type="InterPro" id="IPR015421">
    <property type="entry name" value="PyrdxlP-dep_Trfase_major"/>
</dbReference>
<reference evidence="8 9" key="1">
    <citation type="submission" date="2014-03" db="EMBL/GenBank/DDBJ databases">
        <title>Genomics of Bifidobacteria.</title>
        <authorList>
            <person name="Ventura M."/>
            <person name="Milani C."/>
            <person name="Lugli G.A."/>
        </authorList>
    </citation>
    <scope>NUCLEOTIDE SEQUENCE [LARGE SCALE GENOMIC DNA]</scope>
    <source>
        <strain evidence="8 9">LMG 14934</strain>
    </source>
</reference>
<organism evidence="8 9">
    <name type="scientific">Bifidobacterium pullorum subsp. saeculare DSM 6531 = LMG 14934</name>
    <dbReference type="NCBI Taxonomy" id="1437611"/>
    <lineage>
        <taxon>Bacteria</taxon>
        <taxon>Bacillati</taxon>
        <taxon>Actinomycetota</taxon>
        <taxon>Actinomycetes</taxon>
        <taxon>Bifidobacteriales</taxon>
        <taxon>Bifidobacteriaceae</taxon>
        <taxon>Bifidobacterium</taxon>
    </lineage>
</organism>
<evidence type="ECO:0000313" key="8">
    <source>
        <dbReference type="EMBL" id="KFI88719.1"/>
    </source>
</evidence>
<dbReference type="SUPFAM" id="SSF53383">
    <property type="entry name" value="PLP-dependent transferases"/>
    <property type="match status" value="1"/>
</dbReference>
<dbReference type="InterPro" id="IPR004839">
    <property type="entry name" value="Aminotransferase_I/II_large"/>
</dbReference>
<proteinExistence type="inferred from homology"/>
<dbReference type="EC" id="2.6.1.-" evidence="6"/>
<sequence length="401" mass="42921">MADWQTLSDRINNVAPSATLAVDSKAKAMKAAGVDVIGFGAGEPNFPTPDYVVEAAAEACRDPRNHRYTPTPGLPELREAIARKMLRDSGYEVTPEQVVVTNGGKQAVYEAFQILLNDGDEVIIPTPYWTSYPEAVKLAGGVPVEVFAGADRSFEPDIDAIEAARTDRTRAIIVTSPSNPTGAVWSRETIEAIGRWAVEHHVWVVSDEIYEHLNYDGARTAYIGQVVPEVRDQLIVLNGVAKTYAMTGWRVGWLVAPEPVAKAAAKLQGHMTSNVANVSQRAAIAAVGGDLDAVYAMREAFDVRRKAIVAALNAIDGVHCPTPTGAFYAFADVSGLLNRPLGVNGSVATSSAELAAMLLDEAHVAAVPGEAFGAPGYLRFSYALADDQLAEGMRRFQAWVG</sequence>
<dbReference type="Pfam" id="PF00155">
    <property type="entry name" value="Aminotran_1_2"/>
    <property type="match status" value="1"/>
</dbReference>
<keyword evidence="3 6" id="KW-0032">Aminotransferase</keyword>
<protein>
    <recommendedName>
        <fullName evidence="6">Aminotransferase</fullName>
        <ecNumber evidence="6">2.6.1.-</ecNumber>
    </recommendedName>
</protein>
<evidence type="ECO:0000256" key="3">
    <source>
        <dbReference type="ARBA" id="ARBA00022576"/>
    </source>
</evidence>
<evidence type="ECO:0000313" key="9">
    <source>
        <dbReference type="Proteomes" id="UP000029040"/>
    </source>
</evidence>
<dbReference type="EMBL" id="JGZM01000002">
    <property type="protein sequence ID" value="KFI88719.1"/>
    <property type="molecule type" value="Genomic_DNA"/>
</dbReference>
<dbReference type="GO" id="GO:0008483">
    <property type="term" value="F:transaminase activity"/>
    <property type="evidence" value="ECO:0007669"/>
    <property type="project" value="UniProtKB-KW"/>
</dbReference>
<dbReference type="FunFam" id="3.40.640.10:FF:000033">
    <property type="entry name" value="Aspartate aminotransferase"/>
    <property type="match status" value="1"/>
</dbReference>
<gene>
    <name evidence="8" type="ORF">BSAE_0046</name>
</gene>
<dbReference type="InterPro" id="IPR015424">
    <property type="entry name" value="PyrdxlP-dep_Trfase"/>
</dbReference>
<dbReference type="AlphaFoldDB" id="A0A087CZL9"/>
<dbReference type="Gene3D" id="3.90.1150.10">
    <property type="entry name" value="Aspartate Aminotransferase, domain 1"/>
    <property type="match status" value="1"/>
</dbReference>
<evidence type="ECO:0000256" key="1">
    <source>
        <dbReference type="ARBA" id="ARBA00001933"/>
    </source>
</evidence>
<comment type="cofactor">
    <cofactor evidence="1 6">
        <name>pyridoxal 5'-phosphate</name>
        <dbReference type="ChEBI" id="CHEBI:597326"/>
    </cofactor>
</comment>
<dbReference type="Proteomes" id="UP000029040">
    <property type="component" value="Unassembled WGS sequence"/>
</dbReference>
<dbReference type="InterPro" id="IPR004838">
    <property type="entry name" value="NHTrfase_class1_PyrdxlP-BS"/>
</dbReference>
<evidence type="ECO:0000256" key="5">
    <source>
        <dbReference type="ARBA" id="ARBA00022898"/>
    </source>
</evidence>
<dbReference type="CDD" id="cd00609">
    <property type="entry name" value="AAT_like"/>
    <property type="match status" value="1"/>
</dbReference>
<comment type="caution">
    <text evidence="8">The sequence shown here is derived from an EMBL/GenBank/DDBJ whole genome shotgun (WGS) entry which is preliminary data.</text>
</comment>
<dbReference type="InterPro" id="IPR050596">
    <property type="entry name" value="AspAT/PAT-like"/>
</dbReference>
<dbReference type="Gene3D" id="3.40.640.10">
    <property type="entry name" value="Type I PLP-dependent aspartate aminotransferase-like (Major domain)"/>
    <property type="match status" value="1"/>
</dbReference>
<dbReference type="GO" id="GO:0030170">
    <property type="term" value="F:pyridoxal phosphate binding"/>
    <property type="evidence" value="ECO:0007669"/>
    <property type="project" value="InterPro"/>
</dbReference>
<dbReference type="PANTHER" id="PTHR46383:SF1">
    <property type="entry name" value="ASPARTATE AMINOTRANSFERASE"/>
    <property type="match status" value="1"/>
</dbReference>
<keyword evidence="4 6" id="KW-0808">Transferase</keyword>
<dbReference type="RefSeq" id="WP_033508256.1">
    <property type="nucleotide sequence ID" value="NZ_JDTM01000002.1"/>
</dbReference>
<evidence type="ECO:0000256" key="6">
    <source>
        <dbReference type="RuleBase" id="RU000481"/>
    </source>
</evidence>
<keyword evidence="5" id="KW-0663">Pyridoxal phosphate</keyword>
<name>A0A087CZL9_9BIFI</name>
<comment type="similarity">
    <text evidence="2 6">Belongs to the class-I pyridoxal-phosphate-dependent aminotransferase family.</text>
</comment>
<evidence type="ECO:0000256" key="2">
    <source>
        <dbReference type="ARBA" id="ARBA00007441"/>
    </source>
</evidence>